<gene>
    <name evidence="5" type="ORF">CAL19_14055</name>
</gene>
<dbReference type="SMART" id="SM00345">
    <property type="entry name" value="HTH_GNTR"/>
    <property type="match status" value="1"/>
</dbReference>
<comment type="caution">
    <text evidence="5">The sequence shown here is derived from an EMBL/GenBank/DDBJ whole genome shotgun (WGS) entry which is preliminary data.</text>
</comment>
<dbReference type="Gene3D" id="1.20.120.530">
    <property type="entry name" value="GntR ligand-binding domain-like"/>
    <property type="match status" value="1"/>
</dbReference>
<evidence type="ECO:0000259" key="4">
    <source>
        <dbReference type="PROSITE" id="PS50949"/>
    </source>
</evidence>
<dbReference type="Pfam" id="PF00392">
    <property type="entry name" value="GntR"/>
    <property type="match status" value="1"/>
</dbReference>
<dbReference type="InterPro" id="IPR000524">
    <property type="entry name" value="Tscrpt_reg_HTH_GntR"/>
</dbReference>
<dbReference type="PANTHER" id="PTHR43537:SF51">
    <property type="entry name" value="HTH-TYPE TRANSCRIPTIONAL REGULATOR LGOR-RELATED"/>
    <property type="match status" value="1"/>
</dbReference>
<dbReference type="SUPFAM" id="SSF48008">
    <property type="entry name" value="GntR ligand-binding domain-like"/>
    <property type="match status" value="1"/>
</dbReference>
<evidence type="ECO:0000256" key="3">
    <source>
        <dbReference type="ARBA" id="ARBA00023163"/>
    </source>
</evidence>
<keyword evidence="6" id="KW-1185">Reference proteome</keyword>
<accession>A0A261R0J8</accession>
<dbReference type="CDD" id="cd07377">
    <property type="entry name" value="WHTH_GntR"/>
    <property type="match status" value="1"/>
</dbReference>
<dbReference type="PROSITE" id="PS50949">
    <property type="entry name" value="HTH_GNTR"/>
    <property type="match status" value="1"/>
</dbReference>
<keyword evidence="3" id="KW-0804">Transcription</keyword>
<name>A0A261R0J8_9BORD</name>
<dbReference type="InterPro" id="IPR008920">
    <property type="entry name" value="TF_FadR/GntR_C"/>
</dbReference>
<dbReference type="AlphaFoldDB" id="A0A261R0J8"/>
<evidence type="ECO:0000313" key="5">
    <source>
        <dbReference type="EMBL" id="OZI18172.1"/>
    </source>
</evidence>
<dbReference type="GO" id="GO:0003700">
    <property type="term" value="F:DNA-binding transcription factor activity"/>
    <property type="evidence" value="ECO:0007669"/>
    <property type="project" value="InterPro"/>
</dbReference>
<dbReference type="GO" id="GO:0003677">
    <property type="term" value="F:DNA binding"/>
    <property type="evidence" value="ECO:0007669"/>
    <property type="project" value="UniProtKB-KW"/>
</dbReference>
<sequence>MSSQVNYVVSSLRSMILGGQLEPGDRIRELHVAAQLGVSRTPIRLAFSQLESEGLLERLPTRGFQVRAFSVEEIADAIEVRGALEGMAARRLSESGVPPGLVGELEDCVRQGRRLLEAADARPGSSVDPYEWSRMNGRFHGLIVTSAGSNALARAIAQNNKTPLAAASALALTAKAGLETTLLRSAQADHEKIVEALREGGSARIEWLLREHARLSADSKRQLIGNMRNMADHHVAAA</sequence>
<dbReference type="Pfam" id="PF07729">
    <property type="entry name" value="FCD"/>
    <property type="match status" value="1"/>
</dbReference>
<dbReference type="InterPro" id="IPR036390">
    <property type="entry name" value="WH_DNA-bd_sf"/>
</dbReference>
<dbReference type="InterPro" id="IPR011711">
    <property type="entry name" value="GntR_C"/>
</dbReference>
<evidence type="ECO:0000313" key="6">
    <source>
        <dbReference type="Proteomes" id="UP000216947"/>
    </source>
</evidence>
<proteinExistence type="predicted"/>
<dbReference type="InterPro" id="IPR036388">
    <property type="entry name" value="WH-like_DNA-bd_sf"/>
</dbReference>
<reference evidence="6" key="1">
    <citation type="submission" date="2017-05" db="EMBL/GenBank/DDBJ databases">
        <title>Complete and WGS of Bordetella genogroups.</title>
        <authorList>
            <person name="Spilker T."/>
            <person name="Lipuma J."/>
        </authorList>
    </citation>
    <scope>NUCLEOTIDE SEQUENCE [LARGE SCALE GENOMIC DNA]</scope>
    <source>
        <strain evidence="6">AU18089</strain>
    </source>
</reference>
<organism evidence="5 6">
    <name type="scientific">Bordetella genomosp. 7</name>
    <dbReference type="NCBI Taxonomy" id="1416805"/>
    <lineage>
        <taxon>Bacteria</taxon>
        <taxon>Pseudomonadati</taxon>
        <taxon>Pseudomonadota</taxon>
        <taxon>Betaproteobacteria</taxon>
        <taxon>Burkholderiales</taxon>
        <taxon>Alcaligenaceae</taxon>
        <taxon>Bordetella</taxon>
    </lineage>
</organism>
<evidence type="ECO:0000256" key="2">
    <source>
        <dbReference type="ARBA" id="ARBA00023125"/>
    </source>
</evidence>
<keyword evidence="2" id="KW-0238">DNA-binding</keyword>
<evidence type="ECO:0000256" key="1">
    <source>
        <dbReference type="ARBA" id="ARBA00023015"/>
    </source>
</evidence>
<dbReference type="SMART" id="SM00895">
    <property type="entry name" value="FCD"/>
    <property type="match status" value="1"/>
</dbReference>
<dbReference type="SUPFAM" id="SSF46785">
    <property type="entry name" value="Winged helix' DNA-binding domain"/>
    <property type="match status" value="1"/>
</dbReference>
<keyword evidence="1" id="KW-0805">Transcription regulation</keyword>
<dbReference type="Gene3D" id="1.10.10.10">
    <property type="entry name" value="Winged helix-like DNA-binding domain superfamily/Winged helix DNA-binding domain"/>
    <property type="match status" value="1"/>
</dbReference>
<dbReference type="RefSeq" id="WP_094797095.1">
    <property type="nucleotide sequence ID" value="NZ_NEVI01000017.1"/>
</dbReference>
<dbReference type="EMBL" id="NEVK01000006">
    <property type="protein sequence ID" value="OZI18172.1"/>
    <property type="molecule type" value="Genomic_DNA"/>
</dbReference>
<feature type="domain" description="HTH gntR-type" evidence="4">
    <location>
        <begin position="2"/>
        <end position="69"/>
    </location>
</feature>
<dbReference type="Proteomes" id="UP000216947">
    <property type="component" value="Unassembled WGS sequence"/>
</dbReference>
<protein>
    <recommendedName>
        <fullName evidence="4">HTH gntR-type domain-containing protein</fullName>
    </recommendedName>
</protein>
<dbReference type="OrthoDB" id="8631299at2"/>
<dbReference type="PANTHER" id="PTHR43537">
    <property type="entry name" value="TRANSCRIPTIONAL REGULATOR, GNTR FAMILY"/>
    <property type="match status" value="1"/>
</dbReference>